<protein>
    <submittedName>
        <fullName evidence="3">Uncharacterized protein</fullName>
    </submittedName>
</protein>
<evidence type="ECO:0000256" key="2">
    <source>
        <dbReference type="SAM" id="Phobius"/>
    </source>
</evidence>
<name>K1XFE3_MARBU</name>
<organism evidence="3 4">
    <name type="scientific">Marssonina brunnea f. sp. multigermtubi (strain MB_m1)</name>
    <name type="common">Marssonina leaf spot fungus</name>
    <dbReference type="NCBI Taxonomy" id="1072389"/>
    <lineage>
        <taxon>Eukaryota</taxon>
        <taxon>Fungi</taxon>
        <taxon>Dikarya</taxon>
        <taxon>Ascomycota</taxon>
        <taxon>Pezizomycotina</taxon>
        <taxon>Leotiomycetes</taxon>
        <taxon>Helotiales</taxon>
        <taxon>Drepanopezizaceae</taxon>
        <taxon>Drepanopeziza</taxon>
    </lineage>
</organism>
<dbReference type="RefSeq" id="XP_007290684.1">
    <property type="nucleotide sequence ID" value="XM_007290622.1"/>
</dbReference>
<evidence type="ECO:0000313" key="4">
    <source>
        <dbReference type="Proteomes" id="UP000006753"/>
    </source>
</evidence>
<evidence type="ECO:0000313" key="3">
    <source>
        <dbReference type="EMBL" id="EKD19558.1"/>
    </source>
</evidence>
<evidence type="ECO:0000256" key="1">
    <source>
        <dbReference type="SAM" id="MobiDB-lite"/>
    </source>
</evidence>
<feature type="compositionally biased region" description="Gly residues" evidence="1">
    <location>
        <begin position="251"/>
        <end position="263"/>
    </location>
</feature>
<keyword evidence="2" id="KW-0812">Transmembrane</keyword>
<accession>K1XFE3</accession>
<keyword evidence="2" id="KW-0472">Membrane</keyword>
<dbReference type="AlphaFoldDB" id="K1XFE3"/>
<feature type="region of interest" description="Disordered" evidence="1">
    <location>
        <begin position="169"/>
        <end position="273"/>
    </location>
</feature>
<dbReference type="Proteomes" id="UP000006753">
    <property type="component" value="Unassembled WGS sequence"/>
</dbReference>
<feature type="transmembrane region" description="Helical" evidence="2">
    <location>
        <begin position="96"/>
        <end position="116"/>
    </location>
</feature>
<reference evidence="3 4" key="1">
    <citation type="journal article" date="2012" name="BMC Genomics">
        <title>Sequencing the genome of Marssonina brunnea reveals fungus-poplar co-evolution.</title>
        <authorList>
            <person name="Zhu S."/>
            <person name="Cao Y.-Z."/>
            <person name="Jiang C."/>
            <person name="Tan B.-Y."/>
            <person name="Wang Z."/>
            <person name="Feng S."/>
            <person name="Zhang L."/>
            <person name="Su X.-H."/>
            <person name="Brejova B."/>
            <person name="Vinar T."/>
            <person name="Xu M."/>
            <person name="Wang M.-X."/>
            <person name="Zhang S.-G."/>
            <person name="Huang M.-R."/>
            <person name="Wu R."/>
            <person name="Zhou Y."/>
        </authorList>
    </citation>
    <scope>NUCLEOTIDE SEQUENCE [LARGE SCALE GENOMIC DNA]</scope>
    <source>
        <strain evidence="3 4">MB_m1</strain>
    </source>
</reference>
<gene>
    <name evidence="3" type="ORF">MBM_02795</name>
</gene>
<feature type="compositionally biased region" description="Low complexity" evidence="1">
    <location>
        <begin position="215"/>
        <end position="226"/>
    </location>
</feature>
<feature type="compositionally biased region" description="Basic residues" evidence="1">
    <location>
        <begin position="264"/>
        <end position="273"/>
    </location>
</feature>
<dbReference type="GeneID" id="18758730"/>
<dbReference type="KEGG" id="mbe:MBM_02795"/>
<proteinExistence type="predicted"/>
<dbReference type="HOGENOM" id="CLU_1019679_0_0_1"/>
<dbReference type="OrthoDB" id="3561545at2759"/>
<sequence>MPTRTSEMDVGAERDGGGVEGKGIQWESGKKAEEKVFREGGWCDGDWEGKGVWWWVWVTVFIHNLVAVFIAYTLTRINKAIISWVTYQDFMRCPSATLGSRLLFVVLNVTLMWNWVRQILEEASINKMERIARVKEQVRWWTRETERLEGVLGMVRDIEAEHQLLSETPARGHHQHHSSSRTHDVAQTADSDGWIGDKTLENIGSHMDAGRQDGEGQSESASSGSEDPNPGAILARVVSGVSSSSRVGAPSGRGGGGGGGGGARSRRGSGVKR</sequence>
<dbReference type="InParanoid" id="K1XFE3"/>
<feature type="compositionally biased region" description="Low complexity" evidence="1">
    <location>
        <begin position="235"/>
        <end position="250"/>
    </location>
</feature>
<feature type="transmembrane region" description="Helical" evidence="2">
    <location>
        <begin position="54"/>
        <end position="75"/>
    </location>
</feature>
<dbReference type="EMBL" id="JH921431">
    <property type="protein sequence ID" value="EKD19558.1"/>
    <property type="molecule type" value="Genomic_DNA"/>
</dbReference>
<feature type="compositionally biased region" description="Basic residues" evidence="1">
    <location>
        <begin position="171"/>
        <end position="180"/>
    </location>
</feature>
<keyword evidence="4" id="KW-1185">Reference proteome</keyword>
<keyword evidence="2" id="KW-1133">Transmembrane helix</keyword>